<feature type="transmembrane region" description="Helical" evidence="1">
    <location>
        <begin position="316"/>
        <end position="337"/>
    </location>
</feature>
<organism evidence="2 3">
    <name type="scientific">Endosaccharibacter trunci</name>
    <dbReference type="NCBI Taxonomy" id="2812733"/>
    <lineage>
        <taxon>Bacteria</taxon>
        <taxon>Pseudomonadati</taxon>
        <taxon>Pseudomonadota</taxon>
        <taxon>Alphaproteobacteria</taxon>
        <taxon>Acetobacterales</taxon>
        <taxon>Acetobacteraceae</taxon>
        <taxon>Endosaccharibacter</taxon>
    </lineage>
</organism>
<dbReference type="Proteomes" id="UP001524587">
    <property type="component" value="Unassembled WGS sequence"/>
</dbReference>
<feature type="transmembrane region" description="Helical" evidence="1">
    <location>
        <begin position="285"/>
        <end position="304"/>
    </location>
</feature>
<protein>
    <recommendedName>
        <fullName evidence="4">Glycosyltransferase RgtA/B/C/D-like domain-containing protein</fullName>
    </recommendedName>
</protein>
<keyword evidence="1" id="KW-0472">Membrane</keyword>
<dbReference type="RefSeq" id="WP_422864087.1">
    <property type="nucleotide sequence ID" value="NZ_JAMSKV010000007.1"/>
</dbReference>
<name>A0ABT1W6V3_9PROT</name>
<dbReference type="EMBL" id="JAMSKV010000007">
    <property type="protein sequence ID" value="MCQ8278604.1"/>
    <property type="molecule type" value="Genomic_DNA"/>
</dbReference>
<feature type="transmembrane region" description="Helical" evidence="1">
    <location>
        <begin position="93"/>
        <end position="113"/>
    </location>
</feature>
<keyword evidence="1" id="KW-1133">Transmembrane helix</keyword>
<sequence length="500" mass="53709">MTDRRQDKTMFDVVLIAGVLLLLALLAGPVLTIPLHIPINYNEGWNAGFDTRAVFAGKGPLYPGPDTFVFNNYPPLGFLLVGAAGRFLFGGDMILAGRVIALLSLLWSAIMLACCIRRLGGKGRAAWAGALLLLLITATFFRGYVAMDDPQWLAHAAMLTGLAVLLGVDLGQERLQAGRIVLACALVLAGGFIKHNLVALPIATTLWLCWRRPHAGLVWIGTAIAGLVLGAALIEISYGPAAFTDILHHRRVFRVHLLTHAINRLAPLLPGLILMALFLRRRTSGPGAVLVALFAVIALVTGTLQRMGEGVYYNAHFEAMIATCLGVGLVLNSLSLAAPLTGRRHLSPALALGLTLTPIFGAMPWHLPIAWDAMQDRYAEQRAWAPVIADLAAAPGAVGCHYLSLCYWAGKPFETDLFNLSQSVMAGGPIKPFHTFVARHGFSLFEDQPSSFLHQDVIRKLGHDPVMDSFRGQYRVVGHGPDSTVLLAPVGGSIGSIAVR</sequence>
<gene>
    <name evidence="2" type="ORF">NFI95_09085</name>
</gene>
<feature type="transmembrane region" description="Helical" evidence="1">
    <location>
        <begin position="216"/>
        <end position="236"/>
    </location>
</feature>
<evidence type="ECO:0000313" key="3">
    <source>
        <dbReference type="Proteomes" id="UP001524587"/>
    </source>
</evidence>
<proteinExistence type="predicted"/>
<evidence type="ECO:0000313" key="2">
    <source>
        <dbReference type="EMBL" id="MCQ8278604.1"/>
    </source>
</evidence>
<accession>A0ABT1W6V3</accession>
<keyword evidence="3" id="KW-1185">Reference proteome</keyword>
<feature type="transmembrane region" description="Helical" evidence="1">
    <location>
        <begin position="349"/>
        <end position="367"/>
    </location>
</feature>
<feature type="transmembrane region" description="Helical" evidence="1">
    <location>
        <begin position="125"/>
        <end position="145"/>
    </location>
</feature>
<reference evidence="2 3" key="1">
    <citation type="submission" date="2022-06" db="EMBL/GenBank/DDBJ databases">
        <title>Endosaccharibacter gen. nov., sp. nov., endophytic bacteria isolated from sugarcane.</title>
        <authorList>
            <person name="Pitiwittayakul N."/>
            <person name="Yukphan P."/>
            <person name="Charoenyingcharoen P."/>
            <person name="Tanasupawat S."/>
        </authorList>
    </citation>
    <scope>NUCLEOTIDE SEQUENCE [LARGE SCALE GENOMIC DNA]</scope>
    <source>
        <strain evidence="2 3">KSS8</strain>
    </source>
</reference>
<keyword evidence="1" id="KW-0812">Transmembrane</keyword>
<feature type="transmembrane region" description="Helical" evidence="1">
    <location>
        <begin position="151"/>
        <end position="168"/>
    </location>
</feature>
<feature type="transmembrane region" description="Helical" evidence="1">
    <location>
        <begin position="180"/>
        <end position="204"/>
    </location>
</feature>
<feature type="transmembrane region" description="Helical" evidence="1">
    <location>
        <begin position="257"/>
        <end position="279"/>
    </location>
</feature>
<evidence type="ECO:0008006" key="4">
    <source>
        <dbReference type="Google" id="ProtNLM"/>
    </source>
</evidence>
<evidence type="ECO:0000256" key="1">
    <source>
        <dbReference type="SAM" id="Phobius"/>
    </source>
</evidence>
<comment type="caution">
    <text evidence="2">The sequence shown here is derived from an EMBL/GenBank/DDBJ whole genome shotgun (WGS) entry which is preliminary data.</text>
</comment>